<dbReference type="PANTHER" id="PTHR36015:SF6">
    <property type="entry name" value="HOLLIDAY JUNCTION RESOLVASE MOC1, CHLOROPLASTIC-RELATED"/>
    <property type="match status" value="1"/>
</dbReference>
<name>A0A1D2A1M6_AUXPR</name>
<dbReference type="AlphaFoldDB" id="A0A1D2A1M6"/>
<evidence type="ECO:0000313" key="1">
    <source>
        <dbReference type="EMBL" id="JAT73074.1"/>
    </source>
</evidence>
<organism evidence="1">
    <name type="scientific">Auxenochlorella protothecoides</name>
    <name type="common">Green microalga</name>
    <name type="synonym">Chlorella protothecoides</name>
    <dbReference type="NCBI Taxonomy" id="3075"/>
    <lineage>
        <taxon>Eukaryota</taxon>
        <taxon>Viridiplantae</taxon>
        <taxon>Chlorophyta</taxon>
        <taxon>core chlorophytes</taxon>
        <taxon>Trebouxiophyceae</taxon>
        <taxon>Chlorellales</taxon>
        <taxon>Chlorellaceae</taxon>
        <taxon>Auxenochlorella</taxon>
    </lineage>
</organism>
<gene>
    <name evidence="1" type="ORF">g.54257</name>
</gene>
<reference evidence="1" key="1">
    <citation type="submission" date="2015-08" db="EMBL/GenBank/DDBJ databases">
        <authorList>
            <person name="Babu N.S."/>
            <person name="Beckwith C.J."/>
            <person name="Beseler K.G."/>
            <person name="Brison A."/>
            <person name="Carone J.V."/>
            <person name="Caskin T.P."/>
            <person name="Diamond M."/>
            <person name="Durham M.E."/>
            <person name="Foxe J.M."/>
            <person name="Go M."/>
            <person name="Henderson B.A."/>
            <person name="Jones I.B."/>
            <person name="McGettigan J.A."/>
            <person name="Micheletti S.J."/>
            <person name="Nasrallah M.E."/>
            <person name="Ortiz D."/>
            <person name="Piller C.R."/>
            <person name="Privatt S.R."/>
            <person name="Schneider S.L."/>
            <person name="Sharp S."/>
            <person name="Smith T.C."/>
            <person name="Stanton J.D."/>
            <person name="Ullery H.E."/>
            <person name="Wilson R.J."/>
            <person name="Serrano M.G."/>
            <person name="Buck G."/>
            <person name="Lee V."/>
            <person name="Wang Y."/>
            <person name="Carvalho R."/>
            <person name="Voegtly L."/>
            <person name="Shi R."/>
            <person name="Duckworth R."/>
            <person name="Johnson A."/>
            <person name="Loviza R."/>
            <person name="Walstead R."/>
            <person name="Shah Z."/>
            <person name="Kiflezghi M."/>
            <person name="Wade K."/>
            <person name="Ball S.L."/>
            <person name="Bradley K.W."/>
            <person name="Asai D.J."/>
            <person name="Bowman C.A."/>
            <person name="Russell D.A."/>
            <person name="Pope W.H."/>
            <person name="Jacobs-Sera D."/>
            <person name="Hendrix R.W."/>
            <person name="Hatfull G.F."/>
        </authorList>
    </citation>
    <scope>NUCLEOTIDE SEQUENCE</scope>
</reference>
<accession>A0A1D2A1M6</accession>
<sequence length="287" mass="31141">MSSSLLASRAASFRLAARTLPCSSLQRPCTPSKNLSEKFRSRLSAPRSSWTGLRCLNSSPQPTAAEQEQYIQLPAEAPIYPELLAPGKRCILVGVDPDISGALAVLHWQNPAEGAFFPWQAARLEVHDMPIVLWQLASRVKKQPCSVGLLRTLRPYADLARADGDVVVRAALEVTTPSHISGKHAWFNIGYSTGMLDGILTSLDIPCTRIHAAIWKRQLGLFKKGKPGSMALAHQLLPAAAPFLRRKKDHGRAEALLIAAWSLGCRAQAVAVAESEDAAGEEDEVLL</sequence>
<dbReference type="PANTHER" id="PTHR36015">
    <property type="entry name" value="HOLLIDAY JUNCTION RESOLVASE MOC1, CHLOROPLASTIC-RELATED"/>
    <property type="match status" value="1"/>
</dbReference>
<dbReference type="GO" id="GO:0008821">
    <property type="term" value="F:crossover junction DNA endonuclease activity"/>
    <property type="evidence" value="ECO:0007669"/>
    <property type="project" value="InterPro"/>
</dbReference>
<dbReference type="InterPro" id="IPR045290">
    <property type="entry name" value="MOC1-like"/>
</dbReference>
<dbReference type="CDD" id="cd22992">
    <property type="entry name" value="MOC1"/>
    <property type="match status" value="1"/>
</dbReference>
<protein>
    <submittedName>
        <fullName evidence="1">Uncharacterized protein</fullName>
    </submittedName>
</protein>
<proteinExistence type="predicted"/>
<dbReference type="EMBL" id="GDKF01005548">
    <property type="protein sequence ID" value="JAT73074.1"/>
    <property type="molecule type" value="Transcribed_RNA"/>
</dbReference>